<dbReference type="PANTHER" id="PTHR46491:SF3">
    <property type="entry name" value="CDGSH IRON-SULFUR DOMAIN-CONTAINING PROTEIN 3, MITOCHONDRIAL"/>
    <property type="match status" value="1"/>
</dbReference>
<feature type="domain" description="Iron-binding zinc finger CDGSH type" evidence="5">
    <location>
        <begin position="53"/>
        <end position="88"/>
    </location>
</feature>
<keyword evidence="3" id="KW-0408">Iron</keyword>
<gene>
    <name evidence="6" type="ORF">MACH26_35320</name>
</gene>
<proteinExistence type="predicted"/>
<keyword evidence="4" id="KW-0411">Iron-sulfur</keyword>
<dbReference type="KEGG" id="pmaw:MACH26_35320"/>
<evidence type="ECO:0000256" key="2">
    <source>
        <dbReference type="ARBA" id="ARBA00022723"/>
    </source>
</evidence>
<evidence type="ECO:0000259" key="5">
    <source>
        <dbReference type="SMART" id="SM00704"/>
    </source>
</evidence>
<evidence type="ECO:0000313" key="6">
    <source>
        <dbReference type="EMBL" id="BDX08011.1"/>
    </source>
</evidence>
<dbReference type="AlphaFoldDB" id="A0AA48KQQ1"/>
<evidence type="ECO:0000256" key="3">
    <source>
        <dbReference type="ARBA" id="ARBA00023004"/>
    </source>
</evidence>
<dbReference type="Proteomes" id="UP001333710">
    <property type="component" value="Chromosome"/>
</dbReference>
<evidence type="ECO:0000256" key="1">
    <source>
        <dbReference type="ARBA" id="ARBA00022714"/>
    </source>
</evidence>
<dbReference type="RefSeq" id="WP_338294098.1">
    <property type="nucleotide sequence ID" value="NZ_AP027272.1"/>
</dbReference>
<evidence type="ECO:0000256" key="4">
    <source>
        <dbReference type="ARBA" id="ARBA00023014"/>
    </source>
</evidence>
<keyword evidence="2" id="KW-0479">Metal-binding</keyword>
<dbReference type="InterPro" id="IPR018967">
    <property type="entry name" value="FeS-contain_CDGSH-typ"/>
</dbReference>
<organism evidence="6 7">
    <name type="scientific">Planctobacterium marinum</name>
    <dbReference type="NCBI Taxonomy" id="1631968"/>
    <lineage>
        <taxon>Bacteria</taxon>
        <taxon>Pseudomonadati</taxon>
        <taxon>Pseudomonadota</taxon>
        <taxon>Gammaproteobacteria</taxon>
        <taxon>Alteromonadales</taxon>
        <taxon>Alteromonadaceae</taxon>
        <taxon>Planctobacterium</taxon>
    </lineage>
</organism>
<dbReference type="SMART" id="SM00704">
    <property type="entry name" value="ZnF_CDGSH"/>
    <property type="match status" value="2"/>
</dbReference>
<sequence>MSEQKLDSTASVSNDRPVAVQVEKGKTYFWCSCGKTQSVPFCDGSHQGTRYQPLKYTATEDKTEHFCGCSGTGNKPFCDGTHQFKFGGGRDEYYSRYD</sequence>
<keyword evidence="1" id="KW-0001">2Fe-2S</keyword>
<dbReference type="GO" id="GO:0046872">
    <property type="term" value="F:metal ion binding"/>
    <property type="evidence" value="ECO:0007669"/>
    <property type="project" value="UniProtKB-KW"/>
</dbReference>
<dbReference type="EMBL" id="AP027272">
    <property type="protein sequence ID" value="BDX08011.1"/>
    <property type="molecule type" value="Genomic_DNA"/>
</dbReference>
<dbReference type="GO" id="GO:0051537">
    <property type="term" value="F:2 iron, 2 sulfur cluster binding"/>
    <property type="evidence" value="ECO:0007669"/>
    <property type="project" value="UniProtKB-KW"/>
</dbReference>
<dbReference type="InterPro" id="IPR042216">
    <property type="entry name" value="MitoNEET_CISD"/>
</dbReference>
<name>A0AA48KQQ1_9ALTE</name>
<dbReference type="Pfam" id="PF09360">
    <property type="entry name" value="zf-CDGSH"/>
    <property type="match status" value="1"/>
</dbReference>
<dbReference type="InterPro" id="IPR052950">
    <property type="entry name" value="CISD"/>
</dbReference>
<protein>
    <recommendedName>
        <fullName evidence="5">Iron-binding zinc finger CDGSH type domain-containing protein</fullName>
    </recommendedName>
</protein>
<feature type="domain" description="Iron-binding zinc finger CDGSH type" evidence="5">
    <location>
        <begin position="15"/>
        <end position="52"/>
    </location>
</feature>
<dbReference type="GO" id="GO:0005737">
    <property type="term" value="C:cytoplasm"/>
    <property type="evidence" value="ECO:0007669"/>
    <property type="project" value="UniProtKB-ARBA"/>
</dbReference>
<reference evidence="6" key="1">
    <citation type="submission" date="2023-01" db="EMBL/GenBank/DDBJ databases">
        <title>Complete genome sequence of Planctobacterium marinum strain Dej080120_11.</title>
        <authorList>
            <person name="Ueki S."/>
            <person name="Maruyama F."/>
        </authorList>
    </citation>
    <scope>NUCLEOTIDE SEQUENCE</scope>
    <source>
        <strain evidence="6">Dej080120_11</strain>
    </source>
</reference>
<dbReference type="Gene3D" id="3.40.5.90">
    <property type="entry name" value="CDGSH iron-sulfur domain, mitoNEET-type"/>
    <property type="match status" value="2"/>
</dbReference>
<dbReference type="PANTHER" id="PTHR46491">
    <property type="entry name" value="CDGSH IRON SULFUR DOMAIN PROTEIN HOMOLOG"/>
    <property type="match status" value="1"/>
</dbReference>
<evidence type="ECO:0000313" key="7">
    <source>
        <dbReference type="Proteomes" id="UP001333710"/>
    </source>
</evidence>
<keyword evidence="7" id="KW-1185">Reference proteome</keyword>
<accession>A0AA48KQQ1</accession>